<dbReference type="SUPFAM" id="SSF53474">
    <property type="entry name" value="alpha/beta-Hydrolases"/>
    <property type="match status" value="1"/>
</dbReference>
<dbReference type="InterPro" id="IPR029058">
    <property type="entry name" value="AB_hydrolase_fold"/>
</dbReference>
<gene>
    <name evidence="1" type="ORF">N7U62_09105</name>
</gene>
<dbReference type="RefSeq" id="WP_264137652.1">
    <property type="nucleotide sequence ID" value="NZ_JAOYOD010000001.1"/>
</dbReference>
<evidence type="ECO:0000313" key="2">
    <source>
        <dbReference type="Proteomes" id="UP001300692"/>
    </source>
</evidence>
<dbReference type="Proteomes" id="UP001300692">
    <property type="component" value="Unassembled WGS sequence"/>
</dbReference>
<accession>A0ABT3CUA9</accession>
<keyword evidence="2" id="KW-1185">Reference proteome</keyword>
<evidence type="ECO:0000313" key="1">
    <source>
        <dbReference type="EMBL" id="MCV9386818.1"/>
    </source>
</evidence>
<name>A0ABT3CUA9_9BACT</name>
<sequence length="218" mass="25170">MIKGHSVKLKIEAPYHSLFELTPETQHIWIVCHGYGQLSKRFIANFDHIDSAKNYVIALQGLSKFYLANFRHVGASWMTREDREVDLQNQKNYFEAIYERFNNGAEWEGKKVHLLGFSQGASAICRFAAHLKVDFHSLVLWAGSFPPELTAVDFEYLTVEAQTYAILADQDEYFSQELFDMEIEKMELAMDTSAKRIGYTGTHQLDRKVIDELVYSNI</sequence>
<protein>
    <recommendedName>
        <fullName evidence="3">Phospholipase/Carboxylesterase</fullName>
    </recommendedName>
</protein>
<reference evidence="1 2" key="1">
    <citation type="submission" date="2022-10" db="EMBL/GenBank/DDBJ databases">
        <title>Comparative genomics and taxonomic characterization of three novel marine species of genus Reichenbachiella exhibiting antioxidant and polysaccharide degradation activities.</title>
        <authorList>
            <person name="Muhammad N."/>
            <person name="Lee Y.-J."/>
            <person name="Ko J."/>
            <person name="Kim S.-G."/>
        </authorList>
    </citation>
    <scope>NUCLEOTIDE SEQUENCE [LARGE SCALE GENOMIC DNA]</scope>
    <source>
        <strain evidence="1 2">ABR2-5</strain>
    </source>
</reference>
<comment type="caution">
    <text evidence="1">The sequence shown here is derived from an EMBL/GenBank/DDBJ whole genome shotgun (WGS) entry which is preliminary data.</text>
</comment>
<evidence type="ECO:0008006" key="3">
    <source>
        <dbReference type="Google" id="ProtNLM"/>
    </source>
</evidence>
<dbReference type="Gene3D" id="3.40.50.1820">
    <property type="entry name" value="alpha/beta hydrolase"/>
    <property type="match status" value="1"/>
</dbReference>
<proteinExistence type="predicted"/>
<dbReference type="EMBL" id="JAOYOD010000001">
    <property type="protein sequence ID" value="MCV9386818.1"/>
    <property type="molecule type" value="Genomic_DNA"/>
</dbReference>
<organism evidence="1 2">
    <name type="scientific">Reichenbachiella ulvae</name>
    <dbReference type="NCBI Taxonomy" id="2980104"/>
    <lineage>
        <taxon>Bacteria</taxon>
        <taxon>Pseudomonadati</taxon>
        <taxon>Bacteroidota</taxon>
        <taxon>Cytophagia</taxon>
        <taxon>Cytophagales</taxon>
        <taxon>Reichenbachiellaceae</taxon>
        <taxon>Reichenbachiella</taxon>
    </lineage>
</organism>